<dbReference type="InterPro" id="IPR026739">
    <property type="entry name" value="AP_beta"/>
</dbReference>
<dbReference type="PIRSF" id="PIRSF002291">
    <property type="entry name" value="AP_complex_beta"/>
    <property type="match status" value="1"/>
</dbReference>
<comment type="similarity">
    <text evidence="2 6">Belongs to the adaptor complexes large subunit family.</text>
</comment>
<dbReference type="InterPro" id="IPR002553">
    <property type="entry name" value="Clathrin/coatomer_adapt-like_N"/>
</dbReference>
<comment type="function">
    <text evidence="6">Adaptins are components of the adaptor complexes which link clathrin to receptors in coated vesicles. Clathrin-associated protein complexes are believed to interact with the cytoplasmic tails of membrane proteins, leading to their selection and concentration.</text>
</comment>
<evidence type="ECO:0000256" key="6">
    <source>
        <dbReference type="PIRNR" id="PIRNR002291"/>
    </source>
</evidence>
<keyword evidence="9" id="KW-1185">Reference proteome</keyword>
<dbReference type="Proteomes" id="UP000193642">
    <property type="component" value="Unassembled WGS sequence"/>
</dbReference>
<dbReference type="Pfam" id="PF01602">
    <property type="entry name" value="Adaptin_N"/>
    <property type="match status" value="1"/>
</dbReference>
<reference evidence="8 9" key="1">
    <citation type="submission" date="2016-07" db="EMBL/GenBank/DDBJ databases">
        <title>Pervasive Adenine N6-methylation of Active Genes in Fungi.</title>
        <authorList>
            <consortium name="DOE Joint Genome Institute"/>
            <person name="Mondo S.J."/>
            <person name="Dannebaum R.O."/>
            <person name="Kuo R.C."/>
            <person name="Labutti K."/>
            <person name="Haridas S."/>
            <person name="Kuo A."/>
            <person name="Salamov A."/>
            <person name="Ahrendt S.R."/>
            <person name="Lipzen A."/>
            <person name="Sullivan W."/>
            <person name="Andreopoulos W.B."/>
            <person name="Clum A."/>
            <person name="Lindquist E."/>
            <person name="Daum C."/>
            <person name="Ramamoorthy G.K."/>
            <person name="Gryganskyi A."/>
            <person name="Culley D."/>
            <person name="Magnuson J.K."/>
            <person name="James T.Y."/>
            <person name="O'Malley M.A."/>
            <person name="Stajich J.E."/>
            <person name="Spatafora J.W."/>
            <person name="Visel A."/>
            <person name="Grigoriev I.V."/>
        </authorList>
    </citation>
    <scope>NUCLEOTIDE SEQUENCE [LARGE SCALE GENOMIC DNA]</scope>
    <source>
        <strain evidence="8 9">JEL800</strain>
    </source>
</reference>
<dbReference type="SUPFAM" id="SSF48371">
    <property type="entry name" value="ARM repeat"/>
    <property type="match status" value="1"/>
</dbReference>
<dbReference type="AlphaFoldDB" id="A0A1Y2CGD0"/>
<dbReference type="GO" id="GO:0051285">
    <property type="term" value="C:cell cortex of cell tip"/>
    <property type="evidence" value="ECO:0007669"/>
    <property type="project" value="EnsemblFungi"/>
</dbReference>
<keyword evidence="3 6" id="KW-0813">Transport</keyword>
<dbReference type="InterPro" id="IPR016024">
    <property type="entry name" value="ARM-type_fold"/>
</dbReference>
<dbReference type="PANTHER" id="PTHR11134">
    <property type="entry name" value="ADAPTOR COMPLEX SUBUNIT BETA FAMILY MEMBER"/>
    <property type="match status" value="1"/>
</dbReference>
<evidence type="ECO:0000256" key="2">
    <source>
        <dbReference type="ARBA" id="ARBA00006613"/>
    </source>
</evidence>
<dbReference type="GO" id="GO:0030276">
    <property type="term" value="F:clathrin binding"/>
    <property type="evidence" value="ECO:0007669"/>
    <property type="project" value="InterPro"/>
</dbReference>
<evidence type="ECO:0000259" key="7">
    <source>
        <dbReference type="Pfam" id="PF01602"/>
    </source>
</evidence>
<dbReference type="InterPro" id="IPR016342">
    <property type="entry name" value="AP_complex_bsu_1_2_4"/>
</dbReference>
<dbReference type="OrthoDB" id="10254310at2759"/>
<keyword evidence="4 6" id="KW-0653">Protein transport</keyword>
<proteinExistence type="inferred from homology"/>
<dbReference type="GO" id="GO:0006886">
    <property type="term" value="P:intracellular protein transport"/>
    <property type="evidence" value="ECO:0007669"/>
    <property type="project" value="InterPro"/>
</dbReference>
<protein>
    <recommendedName>
        <fullName evidence="6">AP complex subunit beta</fullName>
    </recommendedName>
</protein>
<feature type="domain" description="Clathrin/coatomer adaptor adaptin-like N-terminal" evidence="7">
    <location>
        <begin position="13"/>
        <end position="533"/>
    </location>
</feature>
<accession>A0A1Y2CGD0</accession>
<evidence type="ECO:0000256" key="1">
    <source>
        <dbReference type="ARBA" id="ARBA00004308"/>
    </source>
</evidence>
<keyword evidence="5 6" id="KW-0472">Membrane</keyword>
<dbReference type="GO" id="GO:0032153">
    <property type="term" value="C:cell division site"/>
    <property type="evidence" value="ECO:0007669"/>
    <property type="project" value="EnsemblFungi"/>
</dbReference>
<dbReference type="Gene3D" id="1.25.10.10">
    <property type="entry name" value="Leucine-rich Repeat Variant"/>
    <property type="match status" value="1"/>
</dbReference>
<evidence type="ECO:0000256" key="5">
    <source>
        <dbReference type="ARBA" id="ARBA00023136"/>
    </source>
</evidence>
<dbReference type="STRING" id="329046.A0A1Y2CGD0"/>
<gene>
    <name evidence="8" type="ORF">BCR33DRAFT_753638</name>
</gene>
<evidence type="ECO:0000313" key="9">
    <source>
        <dbReference type="Proteomes" id="UP000193642"/>
    </source>
</evidence>
<dbReference type="GO" id="GO:0030122">
    <property type="term" value="C:AP-2 adaptor complex"/>
    <property type="evidence" value="ECO:0007669"/>
    <property type="project" value="EnsemblFungi"/>
</dbReference>
<comment type="caution">
    <text evidence="8">The sequence shown here is derived from an EMBL/GenBank/DDBJ whole genome shotgun (WGS) entry which is preliminary data.</text>
</comment>
<evidence type="ECO:0000256" key="3">
    <source>
        <dbReference type="ARBA" id="ARBA00022448"/>
    </source>
</evidence>
<dbReference type="InterPro" id="IPR011989">
    <property type="entry name" value="ARM-like"/>
</dbReference>
<dbReference type="GO" id="GO:0016192">
    <property type="term" value="P:vesicle-mediated transport"/>
    <property type="evidence" value="ECO:0007669"/>
    <property type="project" value="InterPro"/>
</dbReference>
<dbReference type="EMBL" id="MCGO01000018">
    <property type="protein sequence ID" value="ORY46079.1"/>
    <property type="molecule type" value="Genomic_DNA"/>
</dbReference>
<organism evidence="8 9">
    <name type="scientific">Rhizoclosmatium globosum</name>
    <dbReference type="NCBI Taxonomy" id="329046"/>
    <lineage>
        <taxon>Eukaryota</taxon>
        <taxon>Fungi</taxon>
        <taxon>Fungi incertae sedis</taxon>
        <taxon>Chytridiomycota</taxon>
        <taxon>Chytridiomycota incertae sedis</taxon>
        <taxon>Chytridiomycetes</taxon>
        <taxon>Chytridiales</taxon>
        <taxon>Chytriomycetaceae</taxon>
        <taxon>Rhizoclosmatium</taxon>
    </lineage>
</organism>
<evidence type="ECO:0000313" key="8">
    <source>
        <dbReference type="EMBL" id="ORY46079.1"/>
    </source>
</evidence>
<comment type="subcellular location">
    <subcellularLocation>
        <location evidence="1">Endomembrane system</location>
    </subcellularLocation>
</comment>
<evidence type="ECO:0000256" key="4">
    <source>
        <dbReference type="ARBA" id="ARBA00022927"/>
    </source>
</evidence>
<sequence length="626" mass="71061">MADAKFFTKGKVQELREELAAADKRDTKHTKKRIVLKKIVANMTMGNDMSPLFADVVAVMQAPMLEVKKMAYLYIVSYARSKPDLAKLTISAFERDLVDPNPLIRALALRTMGYMQVDKLIEALANALQKCLADKDAYVAKTAAISVIKLYTYDRDLAQRTGLIDKLRSLLNNENSMVVANAVAALSEIAEKTPDFDMRMDFTLSSKLLTAMNECSEWGQVYILESLLYFVPQEHGDAEVVAERVMPRLQHANSAVVLSAIRVVLYMTNYILKDDIVNSFFKRIGSPLVTLLHNGPEVQYVALRNIQLILQRKPDFLKNDIKVFFCKYNDPVYVKIAKLEIMFRLVTDDNIEQVLPELKEYATEIDVDFVRKSIRAIGKCAIKIESAADRCVTTLVDLIKTKVNYVVQESIVVIKDIFRRYPNKYEGIITTLCENLDSLDESEAKASMIWIIGHYSDRIENADELLSHFSDSFKDETSNVQLSLLTAVVKLFIKRPTKGQELLPKILKWSTEDVDNPDLRDRGFIYWRLLSTDPVAAKVIVFGDNPPITSEMENLPSQTLEELFLHISTLASIYHKTPQMFIGGLRQKKVEPSAAFVFVTSQPMADTWMAMFCKLKVVSIKNHLTF</sequence>
<name>A0A1Y2CGD0_9FUNG</name>